<gene>
    <name evidence="2" type="ORF">TOA249_LOCUS30468</name>
</gene>
<reference evidence="2" key="1">
    <citation type="submission" date="2021-02" db="EMBL/GenBank/DDBJ databases">
        <authorList>
            <person name="Nowell W R."/>
        </authorList>
    </citation>
    <scope>NUCLEOTIDE SEQUENCE</scope>
</reference>
<dbReference type="Proteomes" id="UP000663838">
    <property type="component" value="Unassembled WGS sequence"/>
</dbReference>
<protein>
    <submittedName>
        <fullName evidence="2">Uncharacterized protein</fullName>
    </submittedName>
</protein>
<sequence length="249" mass="28879">MRNNLAHLLSASQLQEVQECHATNQIAVRRNSQNAEDLINDEKACRVHDTLMLPTVKGNFYNLYLVLFPLQVVIIFAILLQKMFTEEYTVESCESFMVIYNKSDQKPYYDCWVSGEPDLIVNHCSSNISIDDFTYYNIDCAQYYFQATMRTNDLTDDYPSCLTHVSRVTIQARTGVPGNNADITVYSQPPSSYTRGFRSLNEKNKMQSARQKLREYCDEDHRSHDEIVELWTNILSKCDLTTLGDEEWF</sequence>
<comment type="caution">
    <text evidence="2">The sequence shown here is derived from an EMBL/GenBank/DDBJ whole genome shotgun (WGS) entry which is preliminary data.</text>
</comment>
<evidence type="ECO:0000313" key="2">
    <source>
        <dbReference type="EMBL" id="CAF4897950.1"/>
    </source>
</evidence>
<proteinExistence type="predicted"/>
<evidence type="ECO:0000313" key="3">
    <source>
        <dbReference type="Proteomes" id="UP000663838"/>
    </source>
</evidence>
<evidence type="ECO:0000256" key="1">
    <source>
        <dbReference type="SAM" id="Phobius"/>
    </source>
</evidence>
<keyword evidence="1" id="KW-0472">Membrane</keyword>
<organism evidence="2 3">
    <name type="scientific">Rotaria socialis</name>
    <dbReference type="NCBI Taxonomy" id="392032"/>
    <lineage>
        <taxon>Eukaryota</taxon>
        <taxon>Metazoa</taxon>
        <taxon>Spiralia</taxon>
        <taxon>Gnathifera</taxon>
        <taxon>Rotifera</taxon>
        <taxon>Eurotatoria</taxon>
        <taxon>Bdelloidea</taxon>
        <taxon>Philodinida</taxon>
        <taxon>Philodinidae</taxon>
        <taxon>Rotaria</taxon>
    </lineage>
</organism>
<keyword evidence="1" id="KW-1133">Transmembrane helix</keyword>
<dbReference type="AlphaFoldDB" id="A0A821UZ04"/>
<name>A0A821UZ04_9BILA</name>
<keyword evidence="1" id="KW-0812">Transmembrane</keyword>
<feature type="transmembrane region" description="Helical" evidence="1">
    <location>
        <begin position="61"/>
        <end position="80"/>
    </location>
</feature>
<dbReference type="EMBL" id="CAJOBS010005332">
    <property type="protein sequence ID" value="CAF4897950.1"/>
    <property type="molecule type" value="Genomic_DNA"/>
</dbReference>
<accession>A0A821UZ04</accession>